<dbReference type="Proteomes" id="UP000274504">
    <property type="component" value="Unassembled WGS sequence"/>
</dbReference>
<sequence>MEPKDSLYLSPFSEKILNRVGLIFHREDLQLVGDGPIITAIAKVISNRQISLDILPFLQNVDEALRFLPPLFLTAKACLIICGFPKSRRILRTGLNRICRRQKYSSSKPLEKGNKAVENSIHPDNANRCESIPFTVLYSTAALPRIESQSKVPVYANSDDVQELCV</sequence>
<evidence type="ECO:0000313" key="1">
    <source>
        <dbReference type="EMBL" id="VDL19515.1"/>
    </source>
</evidence>
<name>A0A0R3SBZ9_HYMDI</name>
<dbReference type="EMBL" id="CABIJS010000088">
    <property type="protein sequence ID" value="VUZ42320.1"/>
    <property type="molecule type" value="Genomic_DNA"/>
</dbReference>
<keyword evidence="4" id="KW-1185">Reference proteome</keyword>
<accession>A0A0R3SBZ9</accession>
<gene>
    <name evidence="1" type="ORF">HDID_LOCUS2054</name>
    <name evidence="2" type="ORF">WMSIL1_LOCUS2933</name>
</gene>
<dbReference type="Proteomes" id="UP000321570">
    <property type="component" value="Unassembled WGS sequence"/>
</dbReference>
<protein>
    <submittedName>
        <fullName evidence="5">Reverse transcriptase</fullName>
    </submittedName>
</protein>
<dbReference type="OrthoDB" id="6258937at2759"/>
<organism evidence="5">
    <name type="scientific">Hymenolepis diminuta</name>
    <name type="common">Rat tapeworm</name>
    <dbReference type="NCBI Taxonomy" id="6216"/>
    <lineage>
        <taxon>Eukaryota</taxon>
        <taxon>Metazoa</taxon>
        <taxon>Spiralia</taxon>
        <taxon>Lophotrochozoa</taxon>
        <taxon>Platyhelminthes</taxon>
        <taxon>Cestoda</taxon>
        <taxon>Eucestoda</taxon>
        <taxon>Cyclophyllidea</taxon>
        <taxon>Hymenolepididae</taxon>
        <taxon>Hymenolepis</taxon>
    </lineage>
</organism>
<dbReference type="EMBL" id="UYSG01000453">
    <property type="protein sequence ID" value="VDL19515.1"/>
    <property type="molecule type" value="Genomic_DNA"/>
</dbReference>
<proteinExistence type="predicted"/>
<reference evidence="2 4" key="3">
    <citation type="submission" date="2019-07" db="EMBL/GenBank/DDBJ databases">
        <authorList>
            <person name="Jastrzebski P J."/>
            <person name="Paukszto L."/>
            <person name="Jastrzebski P J."/>
        </authorList>
    </citation>
    <scope>NUCLEOTIDE SEQUENCE [LARGE SCALE GENOMIC DNA]</scope>
    <source>
        <strain evidence="2 4">WMS-il1</strain>
    </source>
</reference>
<evidence type="ECO:0000313" key="3">
    <source>
        <dbReference type="Proteomes" id="UP000274504"/>
    </source>
</evidence>
<dbReference type="WBParaSite" id="HDID_0000205301-mRNA-1">
    <property type="protein sequence ID" value="HDID_0000205301-mRNA-1"/>
    <property type="gene ID" value="HDID_0000205301"/>
</dbReference>
<evidence type="ECO:0000313" key="4">
    <source>
        <dbReference type="Proteomes" id="UP000321570"/>
    </source>
</evidence>
<evidence type="ECO:0000313" key="5">
    <source>
        <dbReference type="WBParaSite" id="HDID_0000205301-mRNA-1"/>
    </source>
</evidence>
<dbReference type="AlphaFoldDB" id="A0A0R3SBZ9"/>
<reference evidence="5" key="1">
    <citation type="submission" date="2017-02" db="UniProtKB">
        <authorList>
            <consortium name="WormBaseParasite"/>
        </authorList>
    </citation>
    <scope>IDENTIFICATION</scope>
</reference>
<evidence type="ECO:0000313" key="2">
    <source>
        <dbReference type="EMBL" id="VUZ42320.1"/>
    </source>
</evidence>
<reference evidence="1 3" key="2">
    <citation type="submission" date="2018-11" db="EMBL/GenBank/DDBJ databases">
        <authorList>
            <consortium name="Pathogen Informatics"/>
        </authorList>
    </citation>
    <scope>NUCLEOTIDE SEQUENCE [LARGE SCALE GENOMIC DNA]</scope>
</reference>